<organism evidence="1 2">
    <name type="scientific">Ferranicluibacter rubi</name>
    <dbReference type="NCBI Taxonomy" id="2715133"/>
    <lineage>
        <taxon>Bacteria</taxon>
        <taxon>Pseudomonadati</taxon>
        <taxon>Pseudomonadota</taxon>
        <taxon>Alphaproteobacteria</taxon>
        <taxon>Hyphomicrobiales</taxon>
        <taxon>Rhizobiaceae</taxon>
        <taxon>Ferranicluibacter</taxon>
    </lineage>
</organism>
<dbReference type="Proteomes" id="UP001155840">
    <property type="component" value="Unassembled WGS sequence"/>
</dbReference>
<accession>A0AA43ZEZ7</accession>
<reference evidence="1" key="1">
    <citation type="submission" date="2020-03" db="EMBL/GenBank/DDBJ databases">
        <title>Ferranicluibacter endophyticum gen. nov., sp. nov., a new genus isolated from Rubus ulmifolius Schott. stem.</title>
        <authorList>
            <person name="Roca-Couso R."/>
            <person name="Flores-Felix J.D."/>
            <person name="Igual J.M."/>
            <person name="Rivas R."/>
        </authorList>
    </citation>
    <scope>NUCLEOTIDE SEQUENCE</scope>
    <source>
        <strain evidence="1">CRRU44</strain>
    </source>
</reference>
<gene>
    <name evidence="1" type="ORF">G8E10_12945</name>
</gene>
<dbReference type="EMBL" id="JAANCM010000005">
    <property type="protein sequence ID" value="NHT76647.1"/>
    <property type="molecule type" value="Genomic_DNA"/>
</dbReference>
<sequence length="61" mass="6899">MVKAGCAIGASVFEARQHALKMTVQRQNDARGRGKQETMKTAPEARSIIIAMCMKKFWWVM</sequence>
<evidence type="ECO:0000313" key="1">
    <source>
        <dbReference type="EMBL" id="NHT76647.1"/>
    </source>
</evidence>
<comment type="caution">
    <text evidence="1">The sequence shown here is derived from an EMBL/GenBank/DDBJ whole genome shotgun (WGS) entry which is preliminary data.</text>
</comment>
<dbReference type="RefSeq" id="WP_167129428.1">
    <property type="nucleotide sequence ID" value="NZ_JAANCM010000005.1"/>
</dbReference>
<evidence type="ECO:0000313" key="2">
    <source>
        <dbReference type="Proteomes" id="UP001155840"/>
    </source>
</evidence>
<keyword evidence="2" id="KW-1185">Reference proteome</keyword>
<dbReference type="AlphaFoldDB" id="A0AA43ZEZ7"/>
<name>A0AA43ZEZ7_9HYPH</name>
<protein>
    <submittedName>
        <fullName evidence="1">Uncharacterized protein</fullName>
    </submittedName>
</protein>
<proteinExistence type="predicted"/>